<feature type="transmembrane region" description="Helical" evidence="1">
    <location>
        <begin position="9"/>
        <end position="27"/>
    </location>
</feature>
<name>A0A5N5WV28_9EURO</name>
<gene>
    <name evidence="2" type="ORF">BDV29DRAFT_3503</name>
</gene>
<protein>
    <submittedName>
        <fullName evidence="2">Uncharacterized protein</fullName>
    </submittedName>
</protein>
<keyword evidence="1" id="KW-0472">Membrane</keyword>
<evidence type="ECO:0000313" key="3">
    <source>
        <dbReference type="Proteomes" id="UP000326565"/>
    </source>
</evidence>
<sequence>MIWIGVETAFLVWLHNVFPLSSIYLYFFEAGRWDTFLALSARIYILCSSVSVLYVLLFVSSWLSRLDLRDFTHNIRYSTHTKVLWEYLVQKSVWDRSTGVTGLLLDVSILVGDLWNE</sequence>
<keyword evidence="3" id="KW-1185">Reference proteome</keyword>
<evidence type="ECO:0000313" key="2">
    <source>
        <dbReference type="EMBL" id="KAB8072386.1"/>
    </source>
</evidence>
<dbReference type="EMBL" id="ML732248">
    <property type="protein sequence ID" value="KAB8072386.1"/>
    <property type="molecule type" value="Genomic_DNA"/>
</dbReference>
<keyword evidence="1" id="KW-0812">Transmembrane</keyword>
<reference evidence="2 3" key="1">
    <citation type="submission" date="2019-04" db="EMBL/GenBank/DDBJ databases">
        <title>Friends and foes A comparative genomics study of 23 Aspergillus species from section Flavi.</title>
        <authorList>
            <consortium name="DOE Joint Genome Institute"/>
            <person name="Kjaerbolling I."/>
            <person name="Vesth T."/>
            <person name="Frisvad J.C."/>
            <person name="Nybo J.L."/>
            <person name="Theobald S."/>
            <person name="Kildgaard S."/>
            <person name="Isbrandt T."/>
            <person name="Kuo A."/>
            <person name="Sato A."/>
            <person name="Lyhne E.K."/>
            <person name="Kogle M.E."/>
            <person name="Wiebenga A."/>
            <person name="Kun R.S."/>
            <person name="Lubbers R.J."/>
            <person name="Makela M.R."/>
            <person name="Barry K."/>
            <person name="Chovatia M."/>
            <person name="Clum A."/>
            <person name="Daum C."/>
            <person name="Haridas S."/>
            <person name="He G."/>
            <person name="LaButti K."/>
            <person name="Lipzen A."/>
            <person name="Mondo S."/>
            <person name="Riley R."/>
            <person name="Salamov A."/>
            <person name="Simmons B.A."/>
            <person name="Magnuson J.K."/>
            <person name="Henrissat B."/>
            <person name="Mortensen U.H."/>
            <person name="Larsen T.O."/>
            <person name="Devries R.P."/>
            <person name="Grigoriev I.V."/>
            <person name="Machida M."/>
            <person name="Baker S.E."/>
            <person name="Andersen M.R."/>
        </authorList>
    </citation>
    <scope>NUCLEOTIDE SEQUENCE [LARGE SCALE GENOMIC DNA]</scope>
    <source>
        <strain evidence="2 3">CBS 151.66</strain>
    </source>
</reference>
<dbReference type="Proteomes" id="UP000326565">
    <property type="component" value="Unassembled WGS sequence"/>
</dbReference>
<organism evidence="2 3">
    <name type="scientific">Aspergillus leporis</name>
    <dbReference type="NCBI Taxonomy" id="41062"/>
    <lineage>
        <taxon>Eukaryota</taxon>
        <taxon>Fungi</taxon>
        <taxon>Dikarya</taxon>
        <taxon>Ascomycota</taxon>
        <taxon>Pezizomycotina</taxon>
        <taxon>Eurotiomycetes</taxon>
        <taxon>Eurotiomycetidae</taxon>
        <taxon>Eurotiales</taxon>
        <taxon>Aspergillaceae</taxon>
        <taxon>Aspergillus</taxon>
        <taxon>Aspergillus subgen. Circumdati</taxon>
    </lineage>
</organism>
<feature type="transmembrane region" description="Helical" evidence="1">
    <location>
        <begin position="39"/>
        <end position="59"/>
    </location>
</feature>
<dbReference type="AlphaFoldDB" id="A0A5N5WV28"/>
<proteinExistence type="predicted"/>
<evidence type="ECO:0000256" key="1">
    <source>
        <dbReference type="SAM" id="Phobius"/>
    </source>
</evidence>
<accession>A0A5N5WV28</accession>
<keyword evidence="1" id="KW-1133">Transmembrane helix</keyword>